<reference evidence="4 5" key="1">
    <citation type="submission" date="2018-03" db="EMBL/GenBank/DDBJ databases">
        <title>Phenotypic and genomic properties of Cyclonatronum proteinivorum gen. nov., sp. nov., a haloalkaliphilic bacteroidete from soda lakes possessing Na+-translocating rhodopsin.</title>
        <authorList>
            <person name="Toshchakov S.V."/>
            <person name="Korzhenkov A."/>
            <person name="Samarov N.I."/>
            <person name="Kublanov I.V."/>
            <person name="Muntyan M.S."/>
            <person name="Sorokin D.Y."/>
        </authorList>
    </citation>
    <scope>NUCLEOTIDE SEQUENCE [LARGE SCALE GENOMIC DNA]</scope>
    <source>
        <strain evidence="4 5">Omega</strain>
    </source>
</reference>
<dbReference type="OrthoDB" id="9778912at2"/>
<keyword evidence="5" id="KW-1185">Reference proteome</keyword>
<dbReference type="SMART" id="SM01240">
    <property type="entry name" value="IMPDH"/>
    <property type="match status" value="1"/>
</dbReference>
<dbReference type="CDD" id="cd04730">
    <property type="entry name" value="NPD_like"/>
    <property type="match status" value="1"/>
</dbReference>
<keyword evidence="2" id="KW-0288">FMN</keyword>
<dbReference type="GO" id="GO:0018580">
    <property type="term" value="F:nitronate monooxygenase activity"/>
    <property type="evidence" value="ECO:0007669"/>
    <property type="project" value="InterPro"/>
</dbReference>
<dbReference type="PANTHER" id="PTHR32332:SF20">
    <property type="entry name" value="2-NITROPROPANE DIOXYGENASE-LIKE PROTEIN"/>
    <property type="match status" value="1"/>
</dbReference>
<evidence type="ECO:0000256" key="1">
    <source>
        <dbReference type="ARBA" id="ARBA00022630"/>
    </source>
</evidence>
<keyword evidence="1" id="KW-0285">Flavoprotein</keyword>
<keyword evidence="3" id="KW-0560">Oxidoreductase</keyword>
<sequence>MRSNRICKLFGIRYPIIQAGMVWCSGWKLAAAVSKKGGLGIIGAGSMYPEVLRQHIQRLRAATDKPFAVNVPLLYPDIDQHMAVIEAEQVPIVFTSAGNPATWTGWLKERGIVVVHVVPNVSLARKCEQRGVDAVVCEGFEAGGHNGKDEITTLCLIPQAAEALQIPVIAAGGIGDGRAVAAAFALGAEAVQIGSRFAATLESSAHENFKEKIVEADDRATVLCMKDVVPVRLIKNAFYEKIQAAENRCAPPDEIRAILGKRRAKAGIFEGDLVEGELEIGQISGLIRDIPSAADLFDRLLQEYQQSVAGLPPQL</sequence>
<evidence type="ECO:0000313" key="4">
    <source>
        <dbReference type="EMBL" id="AXJ01111.1"/>
    </source>
</evidence>
<dbReference type="EMBL" id="CP027806">
    <property type="protein sequence ID" value="AXJ01111.1"/>
    <property type="molecule type" value="Genomic_DNA"/>
</dbReference>
<dbReference type="Pfam" id="PF03060">
    <property type="entry name" value="NMO"/>
    <property type="match status" value="2"/>
</dbReference>
<dbReference type="AlphaFoldDB" id="A0A345UKV9"/>
<protein>
    <submittedName>
        <fullName evidence="4">Enoyl-[acyl-carrier protein] reductase II</fullName>
    </submittedName>
</protein>
<dbReference type="Gene3D" id="3.20.20.70">
    <property type="entry name" value="Aldolase class I"/>
    <property type="match status" value="1"/>
</dbReference>
<organism evidence="4 5">
    <name type="scientific">Cyclonatronum proteinivorum</name>
    <dbReference type="NCBI Taxonomy" id="1457365"/>
    <lineage>
        <taxon>Bacteria</taxon>
        <taxon>Pseudomonadati</taxon>
        <taxon>Balneolota</taxon>
        <taxon>Balneolia</taxon>
        <taxon>Balneolales</taxon>
        <taxon>Cyclonatronaceae</taxon>
        <taxon>Cyclonatronum</taxon>
    </lineage>
</organism>
<dbReference type="InterPro" id="IPR004136">
    <property type="entry name" value="NMO"/>
</dbReference>
<proteinExistence type="predicted"/>
<dbReference type="PANTHER" id="PTHR32332">
    <property type="entry name" value="2-NITROPROPANE DIOXYGENASE"/>
    <property type="match status" value="1"/>
</dbReference>
<evidence type="ECO:0000313" key="5">
    <source>
        <dbReference type="Proteomes" id="UP000254808"/>
    </source>
</evidence>
<evidence type="ECO:0000256" key="2">
    <source>
        <dbReference type="ARBA" id="ARBA00022643"/>
    </source>
</evidence>
<accession>A0A345UKV9</accession>
<name>A0A345UKV9_9BACT</name>
<evidence type="ECO:0000256" key="3">
    <source>
        <dbReference type="ARBA" id="ARBA00023002"/>
    </source>
</evidence>
<dbReference type="SUPFAM" id="SSF51412">
    <property type="entry name" value="Inosine monophosphate dehydrogenase (IMPDH)"/>
    <property type="match status" value="1"/>
</dbReference>
<dbReference type="RefSeq" id="WP_114984341.1">
    <property type="nucleotide sequence ID" value="NZ_CP027806.1"/>
</dbReference>
<gene>
    <name evidence="4" type="ORF">CYPRO_1861</name>
</gene>
<dbReference type="KEGG" id="cprv:CYPRO_1861"/>
<dbReference type="Proteomes" id="UP000254808">
    <property type="component" value="Chromosome"/>
</dbReference>
<dbReference type="InterPro" id="IPR013785">
    <property type="entry name" value="Aldolase_TIM"/>
</dbReference>